<dbReference type="InterPro" id="IPR012677">
    <property type="entry name" value="Nucleotide-bd_a/b_plait_sf"/>
</dbReference>
<dbReference type="EMBL" id="MU838999">
    <property type="protein sequence ID" value="KAK1770892.1"/>
    <property type="molecule type" value="Genomic_DNA"/>
</dbReference>
<sequence length="93" mass="10337">MSEVVVLRNMLEGMPDLMAEMEAGLAQEIGEECGERYGRVERLFIDVEDRQVFIKFTDQVSALRVRSFLTSAPAKLFQSSSHSAPVASRGRAS</sequence>
<dbReference type="Proteomes" id="UP001244011">
    <property type="component" value="Unassembled WGS sequence"/>
</dbReference>
<dbReference type="GeneID" id="85310060"/>
<keyword evidence="2" id="KW-1185">Reference proteome</keyword>
<gene>
    <name evidence="1" type="ORF">QBC33DRAFT_526081</name>
</gene>
<reference evidence="1" key="1">
    <citation type="submission" date="2023-06" db="EMBL/GenBank/DDBJ databases">
        <title>Genome-scale phylogeny and comparative genomics of the fungal order Sordariales.</title>
        <authorList>
            <consortium name="Lawrence Berkeley National Laboratory"/>
            <person name="Hensen N."/>
            <person name="Bonometti L."/>
            <person name="Westerberg I."/>
            <person name="Brannstrom I.O."/>
            <person name="Guillou S."/>
            <person name="Cros-Aarteil S."/>
            <person name="Calhoun S."/>
            <person name="Haridas S."/>
            <person name="Kuo A."/>
            <person name="Mondo S."/>
            <person name="Pangilinan J."/>
            <person name="Riley R."/>
            <person name="Labutti K."/>
            <person name="Andreopoulos B."/>
            <person name="Lipzen A."/>
            <person name="Chen C."/>
            <person name="Yanf M."/>
            <person name="Daum C."/>
            <person name="Ng V."/>
            <person name="Clum A."/>
            <person name="Steindorff A."/>
            <person name="Ohm R."/>
            <person name="Martin F."/>
            <person name="Silar P."/>
            <person name="Natvig D."/>
            <person name="Lalanne C."/>
            <person name="Gautier V."/>
            <person name="Ament-Velasquez S.L."/>
            <person name="Kruys A."/>
            <person name="Hutchinson M.I."/>
            <person name="Powell A.J."/>
            <person name="Barry K."/>
            <person name="Miller A.N."/>
            <person name="Grigoriev I.V."/>
            <person name="Debuchy R."/>
            <person name="Gladieux P."/>
            <person name="Thoren M.H."/>
            <person name="Johannesson H."/>
        </authorList>
    </citation>
    <scope>NUCLEOTIDE SEQUENCE</scope>
    <source>
        <strain evidence="1">8032-3</strain>
    </source>
</reference>
<evidence type="ECO:0000313" key="2">
    <source>
        <dbReference type="Proteomes" id="UP001244011"/>
    </source>
</evidence>
<dbReference type="AlphaFoldDB" id="A0AAJ0FKB5"/>
<proteinExistence type="predicted"/>
<comment type="caution">
    <text evidence="1">The sequence shown here is derived from an EMBL/GenBank/DDBJ whole genome shotgun (WGS) entry which is preliminary data.</text>
</comment>
<accession>A0AAJ0FKB5</accession>
<evidence type="ECO:0000313" key="1">
    <source>
        <dbReference type="EMBL" id="KAK1770892.1"/>
    </source>
</evidence>
<organism evidence="1 2">
    <name type="scientific">Phialemonium atrogriseum</name>
    <dbReference type="NCBI Taxonomy" id="1093897"/>
    <lineage>
        <taxon>Eukaryota</taxon>
        <taxon>Fungi</taxon>
        <taxon>Dikarya</taxon>
        <taxon>Ascomycota</taxon>
        <taxon>Pezizomycotina</taxon>
        <taxon>Sordariomycetes</taxon>
        <taxon>Sordariomycetidae</taxon>
        <taxon>Cephalothecales</taxon>
        <taxon>Cephalothecaceae</taxon>
        <taxon>Phialemonium</taxon>
    </lineage>
</organism>
<dbReference type="Gene3D" id="3.30.70.330">
    <property type="match status" value="1"/>
</dbReference>
<dbReference type="RefSeq" id="XP_060287105.1">
    <property type="nucleotide sequence ID" value="XM_060426873.1"/>
</dbReference>
<protein>
    <submittedName>
        <fullName evidence="1">Uncharacterized protein</fullName>
    </submittedName>
</protein>
<name>A0AAJ0FKB5_9PEZI</name>